<evidence type="ECO:0000256" key="2">
    <source>
        <dbReference type="SAM" id="MobiDB-lite"/>
    </source>
</evidence>
<accession>M7PJL9</accession>
<evidence type="ECO:0000313" key="5">
    <source>
        <dbReference type="Proteomes" id="UP000011958"/>
    </source>
</evidence>
<dbReference type="InterPro" id="IPR037986">
    <property type="entry name" value="Myo5p-like_CBD_DIL"/>
</dbReference>
<feature type="domain" description="Dilute" evidence="3">
    <location>
        <begin position="345"/>
        <end position="634"/>
    </location>
</feature>
<dbReference type="PROSITE" id="PS50088">
    <property type="entry name" value="ANK_REPEAT"/>
    <property type="match status" value="2"/>
</dbReference>
<dbReference type="PROSITE" id="PS51126">
    <property type="entry name" value="DILUTE"/>
    <property type="match status" value="1"/>
</dbReference>
<dbReference type="SMART" id="SM01132">
    <property type="entry name" value="DIL"/>
    <property type="match status" value="1"/>
</dbReference>
<dbReference type="AlphaFoldDB" id="M7PJL9"/>
<evidence type="ECO:0000256" key="1">
    <source>
        <dbReference type="PROSITE-ProRule" id="PRU00023"/>
    </source>
</evidence>
<dbReference type="GO" id="GO:0051020">
    <property type="term" value="F:GTPase binding"/>
    <property type="evidence" value="ECO:0007669"/>
    <property type="project" value="TreeGrafter"/>
</dbReference>
<dbReference type="OrthoDB" id="426293at2759"/>
<feature type="region of interest" description="Disordered" evidence="2">
    <location>
        <begin position="1"/>
        <end position="30"/>
    </location>
</feature>
<dbReference type="HOGENOM" id="CLU_007327_0_0_1"/>
<dbReference type="eggNOG" id="KOG4177">
    <property type="taxonomic scope" value="Eukaryota"/>
</dbReference>
<dbReference type="PANTHER" id="PTHR16027">
    <property type="entry name" value="DILUTE DOMAIN-CONTAINING PROTEIN YPR089W"/>
    <property type="match status" value="1"/>
</dbReference>
<keyword evidence="1" id="KW-0040">ANK repeat</keyword>
<dbReference type="OMA" id="YAKDWNL"/>
<feature type="repeat" description="ANK" evidence="1">
    <location>
        <begin position="158"/>
        <end position="190"/>
    </location>
</feature>
<dbReference type="CDD" id="cd15473">
    <property type="entry name" value="Myo5p-like_CBD_DIL_ANK"/>
    <property type="match status" value="1"/>
</dbReference>
<dbReference type="InterPro" id="IPR002710">
    <property type="entry name" value="Dilute_dom"/>
</dbReference>
<dbReference type="Pfam" id="PF01843">
    <property type="entry name" value="DIL"/>
    <property type="match status" value="1"/>
</dbReference>
<dbReference type="Proteomes" id="UP000011958">
    <property type="component" value="Unassembled WGS sequence"/>
</dbReference>
<dbReference type="InterPro" id="IPR036770">
    <property type="entry name" value="Ankyrin_rpt-contain_sf"/>
</dbReference>
<feature type="repeat" description="ANK" evidence="1">
    <location>
        <begin position="125"/>
        <end position="157"/>
    </location>
</feature>
<reference evidence="5" key="1">
    <citation type="journal article" date="2016" name="Nat. Commun.">
        <title>Genome analysis of three Pneumocystis species reveals adaptation mechanisms to life exclusively in mammalian hosts.</title>
        <authorList>
            <person name="Ma L."/>
            <person name="Chen Z."/>
            <person name="Huang D.W."/>
            <person name="Kutty G."/>
            <person name="Ishihara M."/>
            <person name="Wang H."/>
            <person name="Abouelleil A."/>
            <person name="Bishop L."/>
            <person name="Davey E."/>
            <person name="Deng R."/>
            <person name="Deng X."/>
            <person name="Fan L."/>
            <person name="Fantoni G."/>
            <person name="Fitzgerald M."/>
            <person name="Gogineni E."/>
            <person name="Goldberg J.M."/>
            <person name="Handley G."/>
            <person name="Hu X."/>
            <person name="Huber C."/>
            <person name="Jiao X."/>
            <person name="Jones K."/>
            <person name="Levin J.Z."/>
            <person name="Liu Y."/>
            <person name="Macdonald P."/>
            <person name="Melnikov A."/>
            <person name="Raley C."/>
            <person name="Sassi M."/>
            <person name="Sherman B.T."/>
            <person name="Song X."/>
            <person name="Sykes S."/>
            <person name="Tran B."/>
            <person name="Walsh L."/>
            <person name="Xia Y."/>
            <person name="Yang J."/>
            <person name="Young S."/>
            <person name="Zeng Q."/>
            <person name="Zheng X."/>
            <person name="Stephens R."/>
            <person name="Nusbaum C."/>
            <person name="Birren B.W."/>
            <person name="Azadi P."/>
            <person name="Lempicki R.A."/>
            <person name="Cuomo C.A."/>
            <person name="Kovacs J.A."/>
        </authorList>
    </citation>
    <scope>NUCLEOTIDE SEQUENCE [LARGE SCALE GENOMIC DNA]</scope>
    <source>
        <strain evidence="5">B123</strain>
    </source>
</reference>
<dbReference type="PROSITE" id="PS50297">
    <property type="entry name" value="ANK_REP_REGION"/>
    <property type="match status" value="1"/>
</dbReference>
<evidence type="ECO:0000313" key="4">
    <source>
        <dbReference type="EMBL" id="EMR10654.1"/>
    </source>
</evidence>
<dbReference type="SUPFAM" id="SSF48403">
    <property type="entry name" value="Ankyrin repeat"/>
    <property type="match status" value="1"/>
</dbReference>
<proteinExistence type="predicted"/>
<dbReference type="GeneID" id="19895050"/>
<name>M7PJL9_PNEMU</name>
<organism evidence="4 5">
    <name type="scientific">Pneumocystis murina (strain B123)</name>
    <name type="common">Mouse pneumocystis pneumonia agent</name>
    <name type="synonym">Pneumocystis carinii f. sp. muris</name>
    <dbReference type="NCBI Taxonomy" id="1069680"/>
    <lineage>
        <taxon>Eukaryota</taxon>
        <taxon>Fungi</taxon>
        <taxon>Dikarya</taxon>
        <taxon>Ascomycota</taxon>
        <taxon>Taphrinomycotina</taxon>
        <taxon>Pneumocystomycetes</taxon>
        <taxon>Pneumocystaceae</taxon>
        <taxon>Pneumocystis</taxon>
    </lineage>
</organism>
<dbReference type="STRING" id="1069680.M7PJL9"/>
<protein>
    <recommendedName>
        <fullName evidence="3">Dilute domain-containing protein</fullName>
    </recommendedName>
</protein>
<feature type="compositionally biased region" description="Polar residues" evidence="2">
    <location>
        <begin position="1"/>
        <end position="12"/>
    </location>
</feature>
<keyword evidence="5" id="KW-1185">Reference proteome</keyword>
<dbReference type="RefSeq" id="XP_007873283.1">
    <property type="nucleotide sequence ID" value="XM_007875092.1"/>
</dbReference>
<feature type="region of interest" description="Disordered" evidence="2">
    <location>
        <begin position="729"/>
        <end position="761"/>
    </location>
</feature>
<sequence>MEELKSCTNDSQNDIEDPFTVNDIDSTQSLDFHPAEDREWPWMDPWMGKNEEPLEASLKNYNVDETTHSADASIIAEDTLTEEEKKGILQSSFIRAASHGDVERIESMLKGESRKYIDIDGCDETGGTAIIFAACFGHQGVVEALLEAGANINVRDKAKWSPLMWAINNHHGGIVKLLLAHGASFNARTIGGNSVLDVSSQIDMIDILQALHVEESLEDGESFEDHEWYHQGCLEQIEKEKMTEMPTLYDLEVDLSSIGLETSSKELDDIEEVFSEEDFVWNKCLPEQMYVFSEDHISCILDLVITNFEPLRSRDQKVIPADVIFLSIRFAHYYGTKDMLNKLLCDTLNRIRVLIHDKPDDMAILAFWISNCMLLLYYIKKDSGLLVTIIDFQLQLTELIHDIYLAFLQETKFRIEKHLNNSILDYETISTFDKVAFENKWYTFWRQKKKNSVYFSPEKHATPSPLLITILFSSIFFILDVYHVHFVIFKQVVNQIFYWFNAELFNRIITKKGYLSRSKAVNIRLNISVIEDWARVNNCQFQKKMHIKSLNSRYKSFDIYDSFKSHIAPLVQLLQWLQCLTSLNSIENIETTVDTLNLLTSTQLLYIVKNYKLEIDENKIGKEIIQYLSRKEEKDKDIKKESIQDSENYFTNDTFDNPKPPSFDKGKFRSSNLLMNVDLMLPFILPTGTDLLASYGSKIIKVDKKKKRCFIPVIPSDFMDLLKTKVDHGNKKEQTGTNNEELDDEEIQSAGDNDLSENFKT</sequence>
<comment type="caution">
    <text evidence="4">The sequence shown here is derived from an EMBL/GenBank/DDBJ whole genome shotgun (WGS) entry which is preliminary data.</text>
</comment>
<evidence type="ECO:0000259" key="3">
    <source>
        <dbReference type="PROSITE" id="PS51126"/>
    </source>
</evidence>
<dbReference type="Gene3D" id="1.25.40.20">
    <property type="entry name" value="Ankyrin repeat-containing domain"/>
    <property type="match status" value="1"/>
</dbReference>
<gene>
    <name evidence="4" type="ORF">PNEG_01353</name>
</gene>
<dbReference type="PANTHER" id="PTHR16027:SF6">
    <property type="entry name" value="DILUTE DOMAIN-CONTAINING PROTEIN"/>
    <property type="match status" value="1"/>
</dbReference>
<dbReference type="InterPro" id="IPR002110">
    <property type="entry name" value="Ankyrin_rpt"/>
</dbReference>
<dbReference type="Pfam" id="PF12796">
    <property type="entry name" value="Ank_2"/>
    <property type="match status" value="1"/>
</dbReference>
<dbReference type="VEuPathDB" id="FungiDB:PNEG_01353"/>
<dbReference type="EMBL" id="AFWA02000006">
    <property type="protein sequence ID" value="EMR10654.1"/>
    <property type="molecule type" value="Genomic_DNA"/>
</dbReference>
<dbReference type="InterPro" id="IPR052072">
    <property type="entry name" value="Vascular_dev_regulator"/>
</dbReference>
<dbReference type="SMART" id="SM00248">
    <property type="entry name" value="ANK"/>
    <property type="match status" value="2"/>
</dbReference>